<feature type="region of interest" description="Disordered" evidence="8">
    <location>
        <begin position="1"/>
        <end position="20"/>
    </location>
</feature>
<keyword evidence="4" id="KW-1003">Cell membrane</keyword>
<feature type="domain" description="ABC transmembrane type-2" evidence="10">
    <location>
        <begin position="166"/>
        <end position="390"/>
    </location>
</feature>
<dbReference type="RefSeq" id="WP_247815348.1">
    <property type="nucleotide sequence ID" value="NZ_JAKRKC020000001.1"/>
</dbReference>
<feature type="transmembrane region" description="Helical" evidence="9">
    <location>
        <begin position="204"/>
        <end position="222"/>
    </location>
</feature>
<dbReference type="InterPro" id="IPR013525">
    <property type="entry name" value="ABC2_TM"/>
</dbReference>
<evidence type="ECO:0000256" key="4">
    <source>
        <dbReference type="ARBA" id="ARBA00022475"/>
    </source>
</evidence>
<sequence>MTRAPRPDARPGGPGPRTPRPVLALVAANLRRHARDRVGLFFMVVMPFVSIVFVGMAIGNTADRLPVGVVAPGSDAVTAALLAELRARPDLEVTAAGSARELRSGVRSGALAAGLVIPPGSTRLNLVVTQANGSGLAARSAIDVAVGRVAAVQEATRAAEAAGASPAEAAALVRRAQAESGRVAVTGAAAGAADPRGFAYTAPANLLLFTFINSMAVAAALVESRRLGLLQRALTAPVRRASVLAGEALSRFLVALAQAALIVLVSAAAFGVTWGDPLGVAAVVVVFSLVATGAALLVGTLLRTPDQAPAIGPPLGVILGMLGGCLWPRESSGDVINALGHLFPHAWGMDALLTLARPGTGLTAILPQLAVLAGMAVLLLGGALALFRRRALTAI</sequence>
<feature type="transmembrane region" description="Helical" evidence="9">
    <location>
        <begin position="278"/>
        <end position="298"/>
    </location>
</feature>
<organism evidence="11 12">
    <name type="scientific">Actinomadura luzonensis</name>
    <dbReference type="NCBI Taxonomy" id="2805427"/>
    <lineage>
        <taxon>Bacteria</taxon>
        <taxon>Bacillati</taxon>
        <taxon>Actinomycetota</taxon>
        <taxon>Actinomycetes</taxon>
        <taxon>Streptosporangiales</taxon>
        <taxon>Thermomonosporaceae</taxon>
        <taxon>Actinomadura</taxon>
    </lineage>
</organism>
<dbReference type="Proteomes" id="UP001317259">
    <property type="component" value="Unassembled WGS sequence"/>
</dbReference>
<dbReference type="PROSITE" id="PS51012">
    <property type="entry name" value="ABC_TM2"/>
    <property type="match status" value="1"/>
</dbReference>
<evidence type="ECO:0000256" key="3">
    <source>
        <dbReference type="ARBA" id="ARBA00022448"/>
    </source>
</evidence>
<feature type="transmembrane region" description="Helical" evidence="9">
    <location>
        <begin position="365"/>
        <end position="387"/>
    </location>
</feature>
<feature type="transmembrane region" description="Helical" evidence="9">
    <location>
        <begin position="310"/>
        <end position="329"/>
    </location>
</feature>
<feature type="transmembrane region" description="Helical" evidence="9">
    <location>
        <begin position="249"/>
        <end position="272"/>
    </location>
</feature>
<evidence type="ECO:0000259" key="10">
    <source>
        <dbReference type="PROSITE" id="PS51012"/>
    </source>
</evidence>
<accession>A0ABT0FV72</accession>
<comment type="subcellular location">
    <subcellularLocation>
        <location evidence="1">Cell membrane</location>
        <topology evidence="1">Multi-pass membrane protein</topology>
    </subcellularLocation>
</comment>
<gene>
    <name evidence="11" type="ORF">MF672_020855</name>
</gene>
<evidence type="ECO:0000256" key="1">
    <source>
        <dbReference type="ARBA" id="ARBA00004651"/>
    </source>
</evidence>
<evidence type="ECO:0000313" key="12">
    <source>
        <dbReference type="Proteomes" id="UP001317259"/>
    </source>
</evidence>
<evidence type="ECO:0000313" key="11">
    <source>
        <dbReference type="EMBL" id="MCK2216231.1"/>
    </source>
</evidence>
<dbReference type="PANTHER" id="PTHR30294:SF38">
    <property type="entry name" value="TRANSPORT PERMEASE PROTEIN"/>
    <property type="match status" value="1"/>
</dbReference>
<comment type="similarity">
    <text evidence="2">Belongs to the ABC-2 integral membrane protein family.</text>
</comment>
<keyword evidence="6 9" id="KW-1133">Transmembrane helix</keyword>
<reference evidence="11 12" key="1">
    <citation type="submission" date="2022-04" db="EMBL/GenBank/DDBJ databases">
        <title>Genome draft of Actinomadura sp. ATCC 31491.</title>
        <authorList>
            <person name="Shi X."/>
            <person name="Du Y."/>
        </authorList>
    </citation>
    <scope>NUCLEOTIDE SEQUENCE [LARGE SCALE GENOMIC DNA]</scope>
    <source>
        <strain evidence="11 12">ATCC 31491</strain>
    </source>
</reference>
<dbReference type="EMBL" id="JAKRKC020000001">
    <property type="protein sequence ID" value="MCK2216231.1"/>
    <property type="molecule type" value="Genomic_DNA"/>
</dbReference>
<feature type="transmembrane region" description="Helical" evidence="9">
    <location>
        <begin position="38"/>
        <end position="58"/>
    </location>
</feature>
<keyword evidence="3" id="KW-0813">Transport</keyword>
<evidence type="ECO:0000256" key="8">
    <source>
        <dbReference type="SAM" id="MobiDB-lite"/>
    </source>
</evidence>
<dbReference type="PANTHER" id="PTHR30294">
    <property type="entry name" value="MEMBRANE COMPONENT OF ABC TRANSPORTER YHHJ-RELATED"/>
    <property type="match status" value="1"/>
</dbReference>
<evidence type="ECO:0000256" key="9">
    <source>
        <dbReference type="SAM" id="Phobius"/>
    </source>
</evidence>
<dbReference type="InterPro" id="IPR047817">
    <property type="entry name" value="ABC2_TM_bact-type"/>
</dbReference>
<dbReference type="Pfam" id="PF12698">
    <property type="entry name" value="ABC2_membrane_3"/>
    <property type="match status" value="1"/>
</dbReference>
<protein>
    <submittedName>
        <fullName evidence="11">ABC transporter permease</fullName>
    </submittedName>
</protein>
<keyword evidence="7 9" id="KW-0472">Membrane</keyword>
<comment type="caution">
    <text evidence="11">The sequence shown here is derived from an EMBL/GenBank/DDBJ whole genome shotgun (WGS) entry which is preliminary data.</text>
</comment>
<keyword evidence="5 9" id="KW-0812">Transmembrane</keyword>
<evidence type="ECO:0000256" key="7">
    <source>
        <dbReference type="ARBA" id="ARBA00023136"/>
    </source>
</evidence>
<evidence type="ECO:0000256" key="2">
    <source>
        <dbReference type="ARBA" id="ARBA00007783"/>
    </source>
</evidence>
<dbReference type="InterPro" id="IPR051449">
    <property type="entry name" value="ABC-2_transporter_component"/>
</dbReference>
<evidence type="ECO:0000256" key="5">
    <source>
        <dbReference type="ARBA" id="ARBA00022692"/>
    </source>
</evidence>
<keyword evidence="12" id="KW-1185">Reference proteome</keyword>
<name>A0ABT0FV72_9ACTN</name>
<proteinExistence type="inferred from homology"/>
<evidence type="ECO:0000256" key="6">
    <source>
        <dbReference type="ARBA" id="ARBA00022989"/>
    </source>
</evidence>